<feature type="compositionally biased region" description="Basic residues" evidence="1">
    <location>
        <begin position="988"/>
        <end position="999"/>
    </location>
</feature>
<dbReference type="Gene3D" id="3.30.1490.40">
    <property type="match status" value="1"/>
</dbReference>
<feature type="region of interest" description="Disordered" evidence="1">
    <location>
        <begin position="688"/>
        <end position="726"/>
    </location>
</feature>
<feature type="compositionally biased region" description="Basic and acidic residues" evidence="1">
    <location>
        <begin position="313"/>
        <end position="323"/>
    </location>
</feature>
<dbReference type="SUPFAM" id="SSF55277">
    <property type="entry name" value="GYF domain"/>
    <property type="match status" value="1"/>
</dbReference>
<evidence type="ECO:0000256" key="1">
    <source>
        <dbReference type="SAM" id="MobiDB-lite"/>
    </source>
</evidence>
<feature type="compositionally biased region" description="Polar residues" evidence="1">
    <location>
        <begin position="89"/>
        <end position="105"/>
    </location>
</feature>
<feature type="domain" description="GYF" evidence="2">
    <location>
        <begin position="618"/>
        <end position="673"/>
    </location>
</feature>
<organism evidence="3">
    <name type="scientific">Phaeodactylum tricornutum</name>
    <name type="common">Diatom</name>
    <dbReference type="NCBI Taxonomy" id="2850"/>
    <lineage>
        <taxon>Eukaryota</taxon>
        <taxon>Sar</taxon>
        <taxon>Stramenopiles</taxon>
        <taxon>Ochrophyta</taxon>
        <taxon>Bacillariophyta</taxon>
        <taxon>Bacillariophyceae</taxon>
        <taxon>Bacillariophycidae</taxon>
        <taxon>Naviculales</taxon>
        <taxon>Phaeodactylaceae</taxon>
        <taxon>Phaeodactylum</taxon>
    </lineage>
</organism>
<feature type="region of interest" description="Disordered" evidence="1">
    <location>
        <begin position="462"/>
        <end position="490"/>
    </location>
</feature>
<proteinExistence type="predicted"/>
<feature type="compositionally biased region" description="Basic and acidic residues" evidence="1">
    <location>
        <begin position="285"/>
        <end position="302"/>
    </location>
</feature>
<dbReference type="AlphaFoldDB" id="A0A8J9SV53"/>
<feature type="region of interest" description="Disordered" evidence="1">
    <location>
        <begin position="1"/>
        <end position="120"/>
    </location>
</feature>
<dbReference type="CDD" id="cd00072">
    <property type="entry name" value="GYF"/>
    <property type="match status" value="1"/>
</dbReference>
<sequence length="999" mass="108493">MSSANSSLRPAWNRGSGGRGFQPPPAVERSRSQSVGSENGPVVPPTSGTFNKFAALDDDDEQIVASLEAPSPPLPKSNHSRSEGLRSSMPRTSHSNAPPSKTSGRSLADLAARTSEGGAPVRNRNIVASRATEDAKVTRYTRERLLSLRPEPPLVPPGHVAQLLHNTVLLMEHPQDPVCWDTFDPEEIWAAVLARRSSSLAKGSRDDEGRSGIRSGLPARTSNTGGRWQRGVALPPPDSRNKPREKDAETPGDLWDDPNQGGAAADFSAFGGHLDGPQPDDGVFDFEKMAEQSRLLEDELHGPRSRTSSGADVEPRNHTRDAVAEPSVQVNPQRPLAAMGTTIQSGSGDNVNVFEDFDDPAPPNAASAPAIRAVDEDPTPSSRLMAMIGVEKDPTTAVPAAGLASAWGAPVTAATTTAADAVAIPLNPWGGPLLPTPQPQPDLQARLRQAEMEKARAAELRHRQEQELVQRQAEERARQQQNSIQQQEQQAGVQTQVETVLLERITSILEKSWGRADLSSILSTLHEEDSRVIALLNNIDLLRTLLLRHPRRVAVRQDPAFGAEMAVLLLTKEQWQQQQQQEARVQQEEGRRLEQKRLVEERQKAAARDPGSIPVVADAPWFYSDPQRNIQGPFRGEEMRQWLEAGYFKGDLPICQQPTGPFHPLAALFPDLSKAFMARLGPNVEHEMAQAEEEKRNREAKGRAERERQAQEAKEQQRRAQEVADREAREILAKSNGANESSNQLKVMLGMPDQSVPSPPQPKPEKKSKSKKAKEVQPVEPRLEAVKPTAPAWGGVSAAQPNARKSMSEIQREEARAAALLAMQQQNTRPSGSGWANVAASKGGSTAWSGGAAKATAAAVVNNLNTLAPSAAVQARAPPQGQGAMPPKPQTAQQRENMAASSVSDEFGAKMSPSFEKWCKDQVYKLNGTDDLTLVAFCMTLQDPGEIRQYLSAYLGSTPQVNSFATEFINRKAGKTGPQEEWEPAAISKKKGKKKVGGR</sequence>
<feature type="region of interest" description="Disordered" evidence="1">
    <location>
        <begin position="972"/>
        <end position="999"/>
    </location>
</feature>
<feature type="region of interest" description="Disordered" evidence="1">
    <location>
        <begin position="873"/>
        <end position="905"/>
    </location>
</feature>
<dbReference type="PANTHER" id="PTHR47471:SF1">
    <property type="entry name" value="PROTEIN ESSENTIAL FOR POTEXVIRUS ACCUMULATION 1"/>
    <property type="match status" value="1"/>
</dbReference>
<protein>
    <recommendedName>
        <fullName evidence="2">GYF domain-containing protein</fullName>
    </recommendedName>
</protein>
<dbReference type="SMART" id="SM00444">
    <property type="entry name" value="GYF"/>
    <property type="match status" value="1"/>
</dbReference>
<feature type="region of interest" description="Disordered" evidence="1">
    <location>
        <begin position="199"/>
        <end position="328"/>
    </location>
</feature>
<dbReference type="InterPro" id="IPR003169">
    <property type="entry name" value="GYF"/>
</dbReference>
<dbReference type="Pfam" id="PF02213">
    <property type="entry name" value="GYF"/>
    <property type="match status" value="1"/>
</dbReference>
<feature type="compositionally biased region" description="Basic and acidic residues" evidence="1">
    <location>
        <begin position="763"/>
        <end position="785"/>
    </location>
</feature>
<feature type="compositionally biased region" description="Basic and acidic residues" evidence="1">
    <location>
        <begin position="239"/>
        <end position="249"/>
    </location>
</feature>
<gene>
    <name evidence="3" type="ORF">PTTT1_LOCUS45594</name>
</gene>
<name>A0A8J9SV53_PHATR</name>
<reference evidence="3" key="1">
    <citation type="submission" date="2022-02" db="EMBL/GenBank/DDBJ databases">
        <authorList>
            <person name="Giguere J D."/>
        </authorList>
    </citation>
    <scope>NUCLEOTIDE SEQUENCE</scope>
    <source>
        <strain evidence="3">CCAP 1055/1</strain>
    </source>
</reference>
<dbReference type="InterPro" id="IPR035445">
    <property type="entry name" value="GYF-like_dom_sf"/>
</dbReference>
<dbReference type="PROSITE" id="PS50829">
    <property type="entry name" value="GYF"/>
    <property type="match status" value="1"/>
</dbReference>
<feature type="compositionally biased region" description="Low complexity" evidence="1">
    <location>
        <begin position="479"/>
        <end position="490"/>
    </location>
</feature>
<feature type="region of interest" description="Disordered" evidence="1">
    <location>
        <begin position="750"/>
        <end position="811"/>
    </location>
</feature>
<feature type="compositionally biased region" description="Polar residues" evidence="1">
    <location>
        <begin position="890"/>
        <end position="904"/>
    </location>
</feature>
<feature type="compositionally biased region" description="Low complexity" evidence="1">
    <location>
        <begin position="261"/>
        <end position="272"/>
    </location>
</feature>
<dbReference type="Proteomes" id="UP000836788">
    <property type="component" value="Chromosome 5"/>
</dbReference>
<dbReference type="EMBL" id="OU594946">
    <property type="protein sequence ID" value="CAG9290689.1"/>
    <property type="molecule type" value="Genomic_DNA"/>
</dbReference>
<feature type="compositionally biased region" description="Basic and acidic residues" evidence="1">
    <location>
        <begin position="462"/>
        <end position="478"/>
    </location>
</feature>
<evidence type="ECO:0000313" key="3">
    <source>
        <dbReference type="EMBL" id="CAG9290689.1"/>
    </source>
</evidence>
<accession>A0A8J9SV53</accession>
<evidence type="ECO:0000259" key="2">
    <source>
        <dbReference type="PROSITE" id="PS50829"/>
    </source>
</evidence>
<dbReference type="PANTHER" id="PTHR47471">
    <property type="entry name" value="GYF DOMAIN-CONTAINING PROTEIN"/>
    <property type="match status" value="1"/>
</dbReference>